<keyword evidence="4" id="KW-0479">Metal-binding</keyword>
<evidence type="ECO:0000256" key="6">
    <source>
        <dbReference type="ARBA" id="ARBA00022833"/>
    </source>
</evidence>
<dbReference type="GO" id="GO:0046872">
    <property type="term" value="F:metal ion binding"/>
    <property type="evidence" value="ECO:0007669"/>
    <property type="project" value="UniProtKB-KW"/>
</dbReference>
<dbReference type="FunFam" id="3.40.630.10:FF:000015">
    <property type="entry name" value="Aminoacyl-histidine dipeptidase PepD"/>
    <property type="match status" value="1"/>
</dbReference>
<keyword evidence="3" id="KW-0645">Protease</keyword>
<feature type="domain" description="Peptidase M20 dimerisation" evidence="19">
    <location>
        <begin position="208"/>
        <end position="283"/>
    </location>
</feature>
<reference evidence="20 21" key="1">
    <citation type="submission" date="2018-01" db="EMBL/GenBank/DDBJ databases">
        <title>The draft genome sequence of Halioglobus lutimaris HF004.</title>
        <authorList>
            <person name="Du Z.-J."/>
            <person name="Shi M.-J."/>
        </authorList>
    </citation>
    <scope>NUCLEOTIDE SEQUENCE [LARGE SCALE GENOMIC DNA]</scope>
    <source>
        <strain evidence="20 21">HF004</strain>
    </source>
</reference>
<dbReference type="Pfam" id="PF07687">
    <property type="entry name" value="M20_dimer"/>
    <property type="match status" value="1"/>
</dbReference>
<accession>A0A2N5X203</accession>
<dbReference type="OrthoDB" id="9773892at2"/>
<evidence type="ECO:0000256" key="4">
    <source>
        <dbReference type="ARBA" id="ARBA00022723"/>
    </source>
</evidence>
<evidence type="ECO:0000256" key="3">
    <source>
        <dbReference type="ARBA" id="ARBA00022670"/>
    </source>
</evidence>
<dbReference type="EMBL" id="PKUS01000013">
    <property type="protein sequence ID" value="PLW68522.1"/>
    <property type="molecule type" value="Genomic_DNA"/>
</dbReference>
<protein>
    <recommendedName>
        <fullName evidence="14">Cytosol non-specific dipeptidase</fullName>
        <ecNumber evidence="11">3.4.13.18</ecNumber>
    </recommendedName>
    <alternativeName>
        <fullName evidence="17">Aminoacyl-histidine dipeptidase</fullName>
    </alternativeName>
    <alternativeName>
        <fullName evidence="16">Beta-alanyl-histidine dipeptidase</fullName>
    </alternativeName>
    <alternativeName>
        <fullName evidence="15">Carnosinase</fullName>
    </alternativeName>
    <alternativeName>
        <fullName evidence="12">Peptidase D</fullName>
    </alternativeName>
    <alternativeName>
        <fullName evidence="18">Xaa-His dipeptidase</fullName>
    </alternativeName>
</protein>
<evidence type="ECO:0000313" key="20">
    <source>
        <dbReference type="EMBL" id="PLW68522.1"/>
    </source>
</evidence>
<proteinExistence type="inferred from homology"/>
<keyword evidence="5" id="KW-0378">Hydrolase</keyword>
<dbReference type="NCBIfam" id="TIGR01893">
    <property type="entry name" value="aa-his-dipept"/>
    <property type="match status" value="1"/>
</dbReference>
<keyword evidence="21" id="KW-1185">Reference proteome</keyword>
<dbReference type="Proteomes" id="UP000235005">
    <property type="component" value="Unassembled WGS sequence"/>
</dbReference>
<keyword evidence="9" id="KW-0170">Cobalt</keyword>
<dbReference type="AlphaFoldDB" id="A0A2N5X203"/>
<dbReference type="GO" id="GO:0006508">
    <property type="term" value="P:proteolysis"/>
    <property type="evidence" value="ECO:0007669"/>
    <property type="project" value="UniProtKB-KW"/>
</dbReference>
<dbReference type="PIRSF" id="PIRSF016599">
    <property type="entry name" value="Xaa-His_dipept"/>
    <property type="match status" value="1"/>
</dbReference>
<dbReference type="RefSeq" id="WP_101518196.1">
    <property type="nucleotide sequence ID" value="NZ_PKUS01000013.1"/>
</dbReference>
<comment type="catalytic activity">
    <reaction evidence="10">
        <text>Hydrolysis of dipeptides, preferentially hydrophobic dipeptides including prolyl amino acids.</text>
        <dbReference type="EC" id="3.4.13.18"/>
    </reaction>
</comment>
<evidence type="ECO:0000313" key="21">
    <source>
        <dbReference type="Proteomes" id="UP000235005"/>
    </source>
</evidence>
<dbReference type="SUPFAM" id="SSF53187">
    <property type="entry name" value="Zn-dependent exopeptidases"/>
    <property type="match status" value="1"/>
</dbReference>
<name>A0A2N5X203_9GAMM</name>
<evidence type="ECO:0000259" key="19">
    <source>
        <dbReference type="Pfam" id="PF07687"/>
    </source>
</evidence>
<dbReference type="PANTHER" id="PTHR43501">
    <property type="entry name" value="CYTOSOL NON-SPECIFIC DIPEPTIDASE"/>
    <property type="match status" value="1"/>
</dbReference>
<dbReference type="GO" id="GO:0070573">
    <property type="term" value="F:metallodipeptidase activity"/>
    <property type="evidence" value="ECO:0007669"/>
    <property type="project" value="TreeGrafter"/>
</dbReference>
<dbReference type="GO" id="GO:0005829">
    <property type="term" value="C:cytosol"/>
    <property type="evidence" value="ECO:0007669"/>
    <property type="project" value="TreeGrafter"/>
</dbReference>
<dbReference type="FunFam" id="3.40.630.10:FF:000018">
    <property type="entry name" value="Aminoacyl-histidine dipeptidase PepD"/>
    <property type="match status" value="1"/>
</dbReference>
<evidence type="ECO:0000256" key="18">
    <source>
        <dbReference type="ARBA" id="ARBA00078074"/>
    </source>
</evidence>
<evidence type="ECO:0000256" key="7">
    <source>
        <dbReference type="ARBA" id="ARBA00022997"/>
    </source>
</evidence>
<sequence>MKPANYPLEPAHLWSHFYQFTRIPRPSGQEAAVRQYLVDLADKAGYSHRQDEAGNLVIRVPGSAGREDRPTVIIQNHLDMVTVKTADRAHDFTTDPLQLRIEDGWLSADRTTLGADNGLGCAAAIALMTDPDVVHPPLELLFTVDEETGLGGALYLDASLLSGTLMLNLDTEDWNELYIGCAGGGGWHFARSFSEDPVAAELACWRLTLRGLAGGHSGVQIHEQLSNAIKLLGECLRDVPGLRLASVDAGVAHNVIPREGVVEFAVPAGTGELLAEKLEALRQQWLAYVPGADAGIELSLETAVLERALDEVDSLRVLDLIAAWPHGAQAYSLQQPADLVDLSINLAVLRLQCGDLFLESSYRFFDEAQSRPLQHAVLALARAFDLEVTPEFGYPGWQPDFSSPLLERGCVLHEKLFGHRPAVKAIHAGLECGILKSKLPNVDVLSFGPTIRGAHSPSERLQINTVEPFWQFLTELLAEI</sequence>
<evidence type="ECO:0000256" key="13">
    <source>
        <dbReference type="ARBA" id="ARBA00061423"/>
    </source>
</evidence>
<evidence type="ECO:0000256" key="1">
    <source>
        <dbReference type="ARBA" id="ARBA00001941"/>
    </source>
</evidence>
<evidence type="ECO:0000256" key="15">
    <source>
        <dbReference type="ARBA" id="ARBA00075285"/>
    </source>
</evidence>
<evidence type="ECO:0000256" key="2">
    <source>
        <dbReference type="ARBA" id="ARBA00001947"/>
    </source>
</evidence>
<dbReference type="Pfam" id="PF01546">
    <property type="entry name" value="Peptidase_M20"/>
    <property type="match status" value="1"/>
</dbReference>
<dbReference type="InterPro" id="IPR011650">
    <property type="entry name" value="Peptidase_M20_dimer"/>
</dbReference>
<evidence type="ECO:0000256" key="14">
    <source>
        <dbReference type="ARBA" id="ARBA00071271"/>
    </source>
</evidence>
<evidence type="ECO:0000256" key="16">
    <source>
        <dbReference type="ARBA" id="ARBA00076004"/>
    </source>
</evidence>
<evidence type="ECO:0000256" key="8">
    <source>
        <dbReference type="ARBA" id="ARBA00023049"/>
    </source>
</evidence>
<dbReference type="InterPro" id="IPR002933">
    <property type="entry name" value="Peptidase_M20"/>
</dbReference>
<dbReference type="Gene3D" id="3.40.630.10">
    <property type="entry name" value="Zn peptidases"/>
    <property type="match status" value="2"/>
</dbReference>
<keyword evidence="7" id="KW-0224">Dipeptidase</keyword>
<comment type="cofactor">
    <cofactor evidence="2">
        <name>Zn(2+)</name>
        <dbReference type="ChEBI" id="CHEBI:29105"/>
    </cofactor>
</comment>
<comment type="similarity">
    <text evidence="13">Belongs to the peptidase M20C family.</text>
</comment>
<dbReference type="PANTHER" id="PTHR43501:SF1">
    <property type="entry name" value="CYTOSOL NON-SPECIFIC DIPEPTIDASE"/>
    <property type="match status" value="1"/>
</dbReference>
<dbReference type="EC" id="3.4.13.18" evidence="11"/>
<organism evidence="20 21">
    <name type="scientific">Pseudohalioglobus lutimaris</name>
    <dbReference type="NCBI Taxonomy" id="1737061"/>
    <lineage>
        <taxon>Bacteria</taxon>
        <taxon>Pseudomonadati</taxon>
        <taxon>Pseudomonadota</taxon>
        <taxon>Gammaproteobacteria</taxon>
        <taxon>Cellvibrionales</taxon>
        <taxon>Halieaceae</taxon>
        <taxon>Pseudohalioglobus</taxon>
    </lineage>
</organism>
<evidence type="ECO:0000256" key="5">
    <source>
        <dbReference type="ARBA" id="ARBA00022801"/>
    </source>
</evidence>
<dbReference type="InterPro" id="IPR001160">
    <property type="entry name" value="Peptidase_M20C"/>
</dbReference>
<evidence type="ECO:0000256" key="9">
    <source>
        <dbReference type="ARBA" id="ARBA00023285"/>
    </source>
</evidence>
<dbReference type="PRINTS" id="PR00934">
    <property type="entry name" value="XHISDIPTASE"/>
</dbReference>
<evidence type="ECO:0000256" key="12">
    <source>
        <dbReference type="ARBA" id="ARBA00044252"/>
    </source>
</evidence>
<gene>
    <name evidence="20" type="ORF">C0039_12160</name>
</gene>
<evidence type="ECO:0000256" key="17">
    <source>
        <dbReference type="ARBA" id="ARBA00077688"/>
    </source>
</evidence>
<comment type="cofactor">
    <cofactor evidence="1">
        <name>Co(2+)</name>
        <dbReference type="ChEBI" id="CHEBI:48828"/>
    </cofactor>
</comment>
<evidence type="ECO:0000256" key="10">
    <source>
        <dbReference type="ARBA" id="ARBA00036421"/>
    </source>
</evidence>
<keyword evidence="8" id="KW-0482">Metalloprotease</keyword>
<comment type="caution">
    <text evidence="20">The sequence shown here is derived from an EMBL/GenBank/DDBJ whole genome shotgun (WGS) entry which is preliminary data.</text>
</comment>
<evidence type="ECO:0000256" key="11">
    <source>
        <dbReference type="ARBA" id="ARBA00038976"/>
    </source>
</evidence>
<keyword evidence="6" id="KW-0862">Zinc</keyword>